<dbReference type="KEGG" id="hth:HTH_1030"/>
<feature type="modified residue" description="4-aspartylphosphate" evidence="6">
    <location>
        <position position="56"/>
    </location>
</feature>
<organism evidence="9 10">
    <name type="scientific">Hydrogenobacter thermophilus (strain DSM 6534 / IAM 12695 / TK-6)</name>
    <dbReference type="NCBI Taxonomy" id="608538"/>
    <lineage>
        <taxon>Bacteria</taxon>
        <taxon>Pseudomonadati</taxon>
        <taxon>Aquificota</taxon>
        <taxon>Aquificia</taxon>
        <taxon>Aquificales</taxon>
        <taxon>Aquificaceae</taxon>
        <taxon>Hydrogenobacter</taxon>
    </lineage>
</organism>
<dbReference type="Gene3D" id="1.10.8.60">
    <property type="match status" value="1"/>
</dbReference>
<accession>D3DI36</accession>
<dbReference type="GO" id="GO:0043565">
    <property type="term" value="F:sequence-specific DNA binding"/>
    <property type="evidence" value="ECO:0007669"/>
    <property type="project" value="InterPro"/>
</dbReference>
<dbReference type="EMBL" id="AP011112">
    <property type="protein sequence ID" value="BAI69488.1"/>
    <property type="molecule type" value="Genomic_DNA"/>
</dbReference>
<keyword evidence="10" id="KW-1185">Reference proteome</keyword>
<dbReference type="InterPro" id="IPR025944">
    <property type="entry name" value="Sigma_54_int_dom_CS"/>
</dbReference>
<dbReference type="Pfam" id="PF00072">
    <property type="entry name" value="Response_reg"/>
    <property type="match status" value="1"/>
</dbReference>
<proteinExistence type="predicted"/>
<dbReference type="InterPro" id="IPR027417">
    <property type="entry name" value="P-loop_NTPase"/>
</dbReference>
<dbReference type="GO" id="GO:0006355">
    <property type="term" value="P:regulation of DNA-templated transcription"/>
    <property type="evidence" value="ECO:0007669"/>
    <property type="project" value="InterPro"/>
</dbReference>
<dbReference type="SUPFAM" id="SSF46689">
    <property type="entry name" value="Homeodomain-like"/>
    <property type="match status" value="1"/>
</dbReference>
<dbReference type="InterPro" id="IPR011006">
    <property type="entry name" value="CheY-like_superfamily"/>
</dbReference>
<keyword evidence="1" id="KW-0547">Nucleotide-binding</keyword>
<dbReference type="InterPro" id="IPR001789">
    <property type="entry name" value="Sig_transdc_resp-reg_receiver"/>
</dbReference>
<evidence type="ECO:0000313" key="9">
    <source>
        <dbReference type="EMBL" id="BAI69488.1"/>
    </source>
</evidence>
<dbReference type="Proteomes" id="UP000002574">
    <property type="component" value="Chromosome"/>
</dbReference>
<evidence type="ECO:0000256" key="2">
    <source>
        <dbReference type="ARBA" id="ARBA00022840"/>
    </source>
</evidence>
<keyword evidence="2" id="KW-0067">ATP-binding</keyword>
<dbReference type="InterPro" id="IPR058031">
    <property type="entry name" value="AAA_lid_NorR"/>
</dbReference>
<dbReference type="SUPFAM" id="SSF52172">
    <property type="entry name" value="CheY-like"/>
    <property type="match status" value="1"/>
</dbReference>
<evidence type="ECO:0000256" key="1">
    <source>
        <dbReference type="ARBA" id="ARBA00022741"/>
    </source>
</evidence>
<keyword evidence="6" id="KW-0597">Phosphoprotein</keyword>
<feature type="domain" description="Sigma-54 factor interaction" evidence="7">
    <location>
        <begin position="150"/>
        <end position="362"/>
    </location>
</feature>
<dbReference type="GO" id="GO:0000160">
    <property type="term" value="P:phosphorelay signal transduction system"/>
    <property type="evidence" value="ECO:0007669"/>
    <property type="project" value="InterPro"/>
</dbReference>
<dbReference type="Pfam" id="PF25601">
    <property type="entry name" value="AAA_lid_14"/>
    <property type="match status" value="1"/>
</dbReference>
<dbReference type="InterPro" id="IPR003593">
    <property type="entry name" value="AAA+_ATPase"/>
</dbReference>
<evidence type="ECO:0000256" key="6">
    <source>
        <dbReference type="PROSITE-ProRule" id="PRU00169"/>
    </source>
</evidence>
<dbReference type="InterPro" id="IPR002078">
    <property type="entry name" value="Sigma_54_int"/>
</dbReference>
<evidence type="ECO:0000259" key="7">
    <source>
        <dbReference type="PROSITE" id="PS50045"/>
    </source>
</evidence>
<dbReference type="PROSITE" id="PS50110">
    <property type="entry name" value="RESPONSE_REGULATORY"/>
    <property type="match status" value="1"/>
</dbReference>
<evidence type="ECO:0000256" key="4">
    <source>
        <dbReference type="ARBA" id="ARBA00023125"/>
    </source>
</evidence>
<dbReference type="CDD" id="cd00009">
    <property type="entry name" value="AAA"/>
    <property type="match status" value="1"/>
</dbReference>
<gene>
    <name evidence="9" type="ordered locus">HTH_1030</name>
</gene>
<keyword evidence="4" id="KW-0238">DNA-binding</keyword>
<evidence type="ECO:0000259" key="8">
    <source>
        <dbReference type="PROSITE" id="PS50110"/>
    </source>
</evidence>
<evidence type="ECO:0000256" key="5">
    <source>
        <dbReference type="ARBA" id="ARBA00023163"/>
    </source>
</evidence>
<dbReference type="STRING" id="608538.HTH_1030"/>
<name>D3DI36_HYDTT</name>
<reference evidence="9 10" key="1">
    <citation type="journal article" date="2010" name="J. Bacteriol.">
        <title>Complete genome sequence of the thermophilic, obligately chemolithoautotrophic hydrogen-oxidizing bacterium Hydrogenobacter thermophilus TK-6.</title>
        <authorList>
            <person name="Arai H."/>
            <person name="Kanbe H."/>
            <person name="Ishii M."/>
            <person name="Igarashi Y."/>
        </authorList>
    </citation>
    <scope>NUCLEOTIDE SEQUENCE [LARGE SCALE GENOMIC DNA]</scope>
    <source>
        <strain evidence="10">DSM 6534 / IAM 12695 / TK-6 [Tokyo]</strain>
    </source>
</reference>
<sequence length="433" mass="50177">MRAAIPSILIIDDEQAFLNSLKYLFEKKGFKVFTACNSFSALNLLSKEHIDVILMDLKLNNENGLELSKKIMLKNSDIPIIVITAYGSFEDAVNSIKSGIFDFISKPFDINDLILKINKALHYLSCKQKNTNSLDEIYMYKKDIQDKLCIATQYNLPLLLTGETGVGKTFLAKYVHKMSNRKDYNFVHIEASTIPDGLFEAELFGFKKGAFTGAIYEKAGMIELAHNGTLFIDEIECLPGNMQAKLLDVLENRRMRRIGDIQEKIVDFRLITATNIDRDQLKERIRKDLFYRINVIHIHLPPLRELKDMIVPLSYKFMEEAKKEFSKDIPCYISDDVMEVLLNHDYPGNIRELKNIIFYSVAKSERVYLTLMDLPDYIRNNEVKTDNLGFKKLKEFNKYYILKTLERFNYNITKTAKELGISRQTIYRIINGK</sequence>
<dbReference type="PROSITE" id="PS50045">
    <property type="entry name" value="SIGMA54_INTERACT_4"/>
    <property type="match status" value="1"/>
</dbReference>
<dbReference type="InterPro" id="IPR025943">
    <property type="entry name" value="Sigma_54_int_dom_ATP-bd_2"/>
</dbReference>
<dbReference type="PROSITE" id="PS00675">
    <property type="entry name" value="SIGMA54_INTERACT_1"/>
    <property type="match status" value="1"/>
</dbReference>
<dbReference type="Pfam" id="PF00158">
    <property type="entry name" value="Sigma54_activat"/>
    <property type="match status" value="1"/>
</dbReference>
<dbReference type="InterPro" id="IPR002197">
    <property type="entry name" value="HTH_Fis"/>
</dbReference>
<dbReference type="Gene3D" id="3.40.50.300">
    <property type="entry name" value="P-loop containing nucleotide triphosphate hydrolases"/>
    <property type="match status" value="1"/>
</dbReference>
<dbReference type="SMART" id="SM00382">
    <property type="entry name" value="AAA"/>
    <property type="match status" value="1"/>
</dbReference>
<keyword evidence="3" id="KW-0805">Transcription regulation</keyword>
<dbReference type="PANTHER" id="PTHR32071">
    <property type="entry name" value="TRANSCRIPTIONAL REGULATORY PROTEIN"/>
    <property type="match status" value="1"/>
</dbReference>
<protein>
    <submittedName>
        <fullName evidence="9">Response regulator</fullName>
    </submittedName>
</protein>
<dbReference type="AlphaFoldDB" id="D3DI36"/>
<keyword evidence="5" id="KW-0804">Transcription</keyword>
<dbReference type="SMART" id="SM00448">
    <property type="entry name" value="REC"/>
    <property type="match status" value="1"/>
</dbReference>
<dbReference type="RefSeq" id="WP_012963668.1">
    <property type="nucleotide sequence ID" value="NC_013799.1"/>
</dbReference>
<dbReference type="InterPro" id="IPR025662">
    <property type="entry name" value="Sigma_54_int_dom_ATP-bd_1"/>
</dbReference>
<dbReference type="PROSITE" id="PS00688">
    <property type="entry name" value="SIGMA54_INTERACT_3"/>
    <property type="match status" value="1"/>
</dbReference>
<dbReference type="SUPFAM" id="SSF52540">
    <property type="entry name" value="P-loop containing nucleoside triphosphate hydrolases"/>
    <property type="match status" value="1"/>
</dbReference>
<dbReference type="Pfam" id="PF02954">
    <property type="entry name" value="HTH_8"/>
    <property type="match status" value="1"/>
</dbReference>
<dbReference type="eggNOG" id="COG2204">
    <property type="taxonomic scope" value="Bacteria"/>
</dbReference>
<dbReference type="Gene3D" id="1.10.10.60">
    <property type="entry name" value="Homeodomain-like"/>
    <property type="match status" value="1"/>
</dbReference>
<dbReference type="InterPro" id="IPR009057">
    <property type="entry name" value="Homeodomain-like_sf"/>
</dbReference>
<feature type="domain" description="Response regulatory" evidence="8">
    <location>
        <begin position="7"/>
        <end position="121"/>
    </location>
</feature>
<dbReference type="FunFam" id="3.40.50.300:FF:000006">
    <property type="entry name" value="DNA-binding transcriptional regulator NtrC"/>
    <property type="match status" value="1"/>
</dbReference>
<evidence type="ECO:0000256" key="3">
    <source>
        <dbReference type="ARBA" id="ARBA00023015"/>
    </source>
</evidence>
<evidence type="ECO:0000313" key="10">
    <source>
        <dbReference type="Proteomes" id="UP000002574"/>
    </source>
</evidence>
<dbReference type="Gene3D" id="3.40.50.2300">
    <property type="match status" value="1"/>
</dbReference>
<dbReference type="GO" id="GO:0005524">
    <property type="term" value="F:ATP binding"/>
    <property type="evidence" value="ECO:0007669"/>
    <property type="project" value="UniProtKB-KW"/>
</dbReference>
<dbReference type="PROSITE" id="PS00676">
    <property type="entry name" value="SIGMA54_INTERACT_2"/>
    <property type="match status" value="1"/>
</dbReference>